<proteinExistence type="predicted"/>
<evidence type="ECO:0000259" key="2">
    <source>
        <dbReference type="Pfam" id="PF14238"/>
    </source>
</evidence>
<evidence type="ECO:0000313" key="4">
    <source>
        <dbReference type="Proteomes" id="UP001228690"/>
    </source>
</evidence>
<evidence type="ECO:0000313" key="3">
    <source>
        <dbReference type="EMBL" id="WGK68862.1"/>
    </source>
</evidence>
<organism evidence="3 4">
    <name type="scientific">Candidatus Haliotispira prima</name>
    <dbReference type="NCBI Taxonomy" id="3034016"/>
    <lineage>
        <taxon>Bacteria</taxon>
        <taxon>Pseudomonadati</taxon>
        <taxon>Spirochaetota</taxon>
        <taxon>Spirochaetia</taxon>
        <taxon>Spirochaetales</taxon>
        <taxon>Spirochaetaceae</taxon>
        <taxon>Candidatus Haliotispira</taxon>
    </lineage>
</organism>
<keyword evidence="4" id="KW-1185">Reference proteome</keyword>
<dbReference type="RefSeq" id="WP_326927049.1">
    <property type="nucleotide sequence ID" value="NZ_CP123443.1"/>
</dbReference>
<name>A0ABY8MFU0_9SPIO</name>
<sequence length="538" mass="60889">MASKKHLRKITVLATILLILGVLLYLQNLQKVRERQRRINRGENSRSLPSGENSRSNMLNHIPDWDPDAVSAIVISRQSFKEGGEDSRLELSRSSGEWQLSFPKGIPLRDGAMETLVRSAFGLPGKELPGSFDLSRQTLQERYGFNRSELNIDYFGRGEEGLLARVLIGARIPGVGGYYATVVPGVGVAPKEGTAGRILFRLPQDPVDRLATDANGLREQQLPQVILLSNRQEYLNVLELRNRSNTLRIEYKDEDMAKRYDKLNELQSFVMTRPYSAAQGVDQYRLEQLLKSMPNPIKIIDYVEDQPADLAYYGLDKARRQEIYAEDNKGNTVALWLGREAQADRVYAMQVNYESVFTVSKEVLAVLNFEPFQIVDKFVLLVNIDKVERVSLRQSSGVNYNLEIQHSIPTGAQAKTQAEGVDNREIISSKLTGTRAGEERSLDENGTKDLYQDFLSILLAGEVSDSFFPVDKAEVSMIYSFRDGQQRRADFYNYSAKDYYVVSINGGKAIFVTEKRQLKQLLESFSRVLQTGWSDIVR</sequence>
<dbReference type="Proteomes" id="UP001228690">
    <property type="component" value="Chromosome"/>
</dbReference>
<protein>
    <submittedName>
        <fullName evidence="3">DUF4340 domain-containing protein</fullName>
    </submittedName>
</protein>
<gene>
    <name evidence="3" type="ORF">P0082_10290</name>
</gene>
<evidence type="ECO:0000256" key="1">
    <source>
        <dbReference type="SAM" id="MobiDB-lite"/>
    </source>
</evidence>
<dbReference type="Pfam" id="PF14238">
    <property type="entry name" value="DUF4340"/>
    <property type="match status" value="1"/>
</dbReference>
<dbReference type="EMBL" id="CP123443">
    <property type="protein sequence ID" value="WGK68862.1"/>
    <property type="molecule type" value="Genomic_DNA"/>
</dbReference>
<feature type="compositionally biased region" description="Polar residues" evidence="1">
    <location>
        <begin position="45"/>
        <end position="59"/>
    </location>
</feature>
<feature type="region of interest" description="Disordered" evidence="1">
    <location>
        <begin position="40"/>
        <end position="61"/>
    </location>
</feature>
<dbReference type="InterPro" id="IPR025641">
    <property type="entry name" value="DUF4340"/>
</dbReference>
<reference evidence="3 4" key="1">
    <citation type="submission" date="2023-04" db="EMBL/GenBank/DDBJ databases">
        <title>Spirochaete genome identified in red abalone sample constitutes a novel genus.</title>
        <authorList>
            <person name="Sharma S.P."/>
            <person name="Purcell C.M."/>
            <person name="Hyde J.R."/>
            <person name="Severin A.J."/>
        </authorList>
    </citation>
    <scope>NUCLEOTIDE SEQUENCE [LARGE SCALE GENOMIC DNA]</scope>
    <source>
        <strain evidence="3 4">SP-2023</strain>
    </source>
</reference>
<accession>A0ABY8MFU0</accession>
<feature type="domain" description="DUF4340" evidence="2">
    <location>
        <begin position="278"/>
        <end position="404"/>
    </location>
</feature>